<evidence type="ECO:0000313" key="2">
    <source>
        <dbReference type="Proteomes" id="UP001057402"/>
    </source>
</evidence>
<dbReference type="EMBL" id="CM042886">
    <property type="protein sequence ID" value="KAI4340330.1"/>
    <property type="molecule type" value="Genomic_DNA"/>
</dbReference>
<evidence type="ECO:0000313" key="1">
    <source>
        <dbReference type="EMBL" id="KAI4340330.1"/>
    </source>
</evidence>
<sequence>MVRGGAIAEQGEGKCGVFSPVDAMLVHAVEHEVHVGNRTGIPPKELQQPPDGEHGPTLHACEVEIHEQPPPVDDNSESRGLPRLHKVREGYPGGGPGVEVAEDEGEEAGAVGRGGGTGEGRGRGRARAGEVGASDDVRSEGKAGSVVEGSGREEVPGGGAEVVPGHGGRLLRQAVSLVEEE</sequence>
<name>A0ACB9NUJ1_9MYRT</name>
<dbReference type="Proteomes" id="UP001057402">
    <property type="component" value="Chromosome 7"/>
</dbReference>
<keyword evidence="2" id="KW-1185">Reference proteome</keyword>
<proteinExistence type="predicted"/>
<reference evidence="2" key="1">
    <citation type="journal article" date="2023" name="Front. Plant Sci.">
        <title>Chromosomal-level genome assembly of Melastoma candidum provides insights into trichome evolution.</title>
        <authorList>
            <person name="Zhong Y."/>
            <person name="Wu W."/>
            <person name="Sun C."/>
            <person name="Zou P."/>
            <person name="Liu Y."/>
            <person name="Dai S."/>
            <person name="Zhou R."/>
        </authorList>
    </citation>
    <scope>NUCLEOTIDE SEQUENCE [LARGE SCALE GENOMIC DNA]</scope>
</reference>
<organism evidence="1 2">
    <name type="scientific">Melastoma candidum</name>
    <dbReference type="NCBI Taxonomy" id="119954"/>
    <lineage>
        <taxon>Eukaryota</taxon>
        <taxon>Viridiplantae</taxon>
        <taxon>Streptophyta</taxon>
        <taxon>Embryophyta</taxon>
        <taxon>Tracheophyta</taxon>
        <taxon>Spermatophyta</taxon>
        <taxon>Magnoliopsida</taxon>
        <taxon>eudicotyledons</taxon>
        <taxon>Gunneridae</taxon>
        <taxon>Pentapetalae</taxon>
        <taxon>rosids</taxon>
        <taxon>malvids</taxon>
        <taxon>Myrtales</taxon>
        <taxon>Melastomataceae</taxon>
        <taxon>Melastomatoideae</taxon>
        <taxon>Melastomateae</taxon>
        <taxon>Melastoma</taxon>
    </lineage>
</organism>
<accession>A0ACB9NUJ1</accession>
<protein>
    <submittedName>
        <fullName evidence="1">Uncharacterized protein</fullName>
    </submittedName>
</protein>
<gene>
    <name evidence="1" type="ORF">MLD38_025180</name>
</gene>
<comment type="caution">
    <text evidence="1">The sequence shown here is derived from an EMBL/GenBank/DDBJ whole genome shotgun (WGS) entry which is preliminary data.</text>
</comment>